<dbReference type="Proteomes" id="UP000285301">
    <property type="component" value="Unassembled WGS sequence"/>
</dbReference>
<dbReference type="PANTHER" id="PTHR10120">
    <property type="entry name" value="CAAX PRENYL PROTEASE 1"/>
    <property type="match status" value="1"/>
</dbReference>
<gene>
    <name evidence="13" type="ORF">B4U79_01946</name>
    <name evidence="14" type="ORF">B4U79_15750</name>
</gene>
<evidence type="ECO:0000313" key="15">
    <source>
        <dbReference type="Proteomes" id="UP000285301"/>
    </source>
</evidence>
<dbReference type="EC" id="3.4.24.84" evidence="9"/>
<feature type="region of interest" description="Disordered" evidence="10">
    <location>
        <begin position="295"/>
        <end position="323"/>
    </location>
</feature>
<keyword evidence="9" id="KW-1133">Transmembrane helix</keyword>
<dbReference type="GO" id="GO:0005789">
    <property type="term" value="C:endoplasmic reticulum membrane"/>
    <property type="evidence" value="ECO:0007669"/>
    <property type="project" value="UniProtKB-SubCell"/>
</dbReference>
<evidence type="ECO:0000256" key="7">
    <source>
        <dbReference type="PIRSR" id="PIRSR627057-1"/>
    </source>
</evidence>
<organism evidence="14 15">
    <name type="scientific">Dinothrombium tinctorium</name>
    <dbReference type="NCBI Taxonomy" id="1965070"/>
    <lineage>
        <taxon>Eukaryota</taxon>
        <taxon>Metazoa</taxon>
        <taxon>Ecdysozoa</taxon>
        <taxon>Arthropoda</taxon>
        <taxon>Chelicerata</taxon>
        <taxon>Arachnida</taxon>
        <taxon>Acari</taxon>
        <taxon>Acariformes</taxon>
        <taxon>Trombidiformes</taxon>
        <taxon>Prostigmata</taxon>
        <taxon>Anystina</taxon>
        <taxon>Parasitengona</taxon>
        <taxon>Trombidioidea</taxon>
        <taxon>Trombidiidae</taxon>
        <taxon>Dinothrombium</taxon>
    </lineage>
</organism>
<dbReference type="GO" id="GO:0004222">
    <property type="term" value="F:metalloendopeptidase activity"/>
    <property type="evidence" value="ECO:0007669"/>
    <property type="project" value="UniProtKB-UniRule"/>
</dbReference>
<keyword evidence="5 9" id="KW-0482">Metalloprotease</keyword>
<comment type="similarity">
    <text evidence="9">Belongs to the peptidase M48A family.</text>
</comment>
<feature type="transmembrane region" description="Helical" evidence="9">
    <location>
        <begin position="87"/>
        <end position="106"/>
    </location>
</feature>
<feature type="binding site" evidence="8">
    <location>
        <position position="336"/>
    </location>
    <ligand>
        <name>Zn(2+)</name>
        <dbReference type="ChEBI" id="CHEBI:29105"/>
        <note>catalytic</note>
    </ligand>
</feature>
<evidence type="ECO:0000256" key="10">
    <source>
        <dbReference type="SAM" id="MobiDB-lite"/>
    </source>
</evidence>
<keyword evidence="9" id="KW-0812">Transmembrane</keyword>
<dbReference type="STRING" id="1965070.A0A3S3PVM3"/>
<reference evidence="14 15" key="1">
    <citation type="journal article" date="2018" name="Gigascience">
        <title>Genomes of trombidid mites reveal novel predicted allergens and laterally-transferred genes associated with secondary metabolism.</title>
        <authorList>
            <person name="Dong X."/>
            <person name="Chaisiri K."/>
            <person name="Xia D."/>
            <person name="Armstrong S.D."/>
            <person name="Fang Y."/>
            <person name="Donnelly M.J."/>
            <person name="Kadowaki T."/>
            <person name="McGarry J.W."/>
            <person name="Darby A.C."/>
            <person name="Makepeace B.L."/>
        </authorList>
    </citation>
    <scope>NUCLEOTIDE SEQUENCE [LARGE SCALE GENOMIC DNA]</scope>
    <source>
        <strain evidence="14">UoL-WK</strain>
    </source>
</reference>
<evidence type="ECO:0000256" key="6">
    <source>
        <dbReference type="ARBA" id="ARBA00044456"/>
    </source>
</evidence>
<dbReference type="Pfam" id="PF16491">
    <property type="entry name" value="Peptidase_M48_N"/>
    <property type="match status" value="1"/>
</dbReference>
<dbReference type="GO" id="GO:0046872">
    <property type="term" value="F:metal ion binding"/>
    <property type="evidence" value="ECO:0007669"/>
    <property type="project" value="UniProtKB-UniRule"/>
</dbReference>
<dbReference type="EMBL" id="NCKU01000111">
    <property type="protein sequence ID" value="RWS17172.1"/>
    <property type="molecule type" value="Genomic_DNA"/>
</dbReference>
<keyword evidence="3 9" id="KW-0378">Hydrolase</keyword>
<feature type="transmembrane region" description="Helical" evidence="9">
    <location>
        <begin position="126"/>
        <end position="151"/>
    </location>
</feature>
<feature type="transmembrane region" description="Helical" evidence="9">
    <location>
        <begin position="200"/>
        <end position="220"/>
    </location>
</feature>
<dbReference type="EMBL" id="NCKU01000112">
    <property type="protein sequence ID" value="RWS17165.1"/>
    <property type="molecule type" value="Genomic_DNA"/>
</dbReference>
<keyword evidence="9" id="KW-0256">Endoplasmic reticulum</keyword>
<evidence type="ECO:0000256" key="3">
    <source>
        <dbReference type="ARBA" id="ARBA00022801"/>
    </source>
</evidence>
<keyword evidence="4 8" id="KW-0862">Zinc</keyword>
<dbReference type="Pfam" id="PF01435">
    <property type="entry name" value="Peptidase_M48"/>
    <property type="match status" value="1"/>
</dbReference>
<dbReference type="Gene3D" id="3.30.2010.10">
    <property type="entry name" value="Metalloproteases ('zincins'), catalytic domain"/>
    <property type="match status" value="1"/>
</dbReference>
<name>A0A3S3PVM3_9ACAR</name>
<comment type="catalytic activity">
    <reaction evidence="6 9">
        <text>Hydrolyzes the peptide bond -P2-(S-farnesyl or geranylgeranyl)C-P1'-P2'-P3'-COOH where P1' and P2' are amino acids with aliphatic side chains and P3' is any C-terminal residue.</text>
        <dbReference type="EC" id="3.4.24.84"/>
    </reaction>
</comment>
<proteinExistence type="inferred from homology"/>
<protein>
    <recommendedName>
        <fullName evidence="9">CAAX prenyl protease</fullName>
        <ecNumber evidence="9">3.4.24.84</ecNumber>
    </recommendedName>
</protein>
<dbReference type="AlphaFoldDB" id="A0A3S3PVM3"/>
<feature type="active site" evidence="7">
    <location>
        <position position="337"/>
    </location>
</feature>
<keyword evidence="9" id="KW-0472">Membrane</keyword>
<keyword evidence="1 9" id="KW-0645">Protease</keyword>
<feature type="transmembrane region" description="Helical" evidence="9">
    <location>
        <begin position="172"/>
        <end position="194"/>
    </location>
</feature>
<comment type="caution">
    <text evidence="14">The sequence shown here is derived from an EMBL/GenBank/DDBJ whole genome shotgun (WGS) entry which is preliminary data.</text>
</comment>
<evidence type="ECO:0000259" key="12">
    <source>
        <dbReference type="Pfam" id="PF16491"/>
    </source>
</evidence>
<evidence type="ECO:0000256" key="5">
    <source>
        <dbReference type="ARBA" id="ARBA00023049"/>
    </source>
</evidence>
<accession>A0A3S3PVM3</accession>
<comment type="subcellular location">
    <subcellularLocation>
        <location evidence="9">Endoplasmic reticulum membrane</location>
        <topology evidence="9">Multi-pass membrane protein</topology>
    </subcellularLocation>
</comment>
<feature type="transmembrane region" description="Helical" evidence="9">
    <location>
        <begin position="374"/>
        <end position="397"/>
    </location>
</feature>
<sequence length="474" mass="55437">MTTCLFAIYFNYFVDKFWNDEFLFRFVLVFVWITYLWESFLSYRQYKVYTNVTTIPPDFVGVLDQKTFTKARLYSIDKSKFGFVSKLWSQLLTTAILLSNIIPYLWNISGDLLRSFDYNSKSEIPQTLVFILIGSLVSSLLDLPWSLYYTFVIEERYGFNNQTLGFYFKDKLKKFVVSQAIMNPIIAAVIYIIHIGGDYFFIYLWAFCSVIVFLFMTIYADYIAPLFDKFVPLPEGELRTKIEELALSLNFPLKKLYVVENSKRSSHSNAYLYGVHKNKRIVLFDTLLQDYTPSDERDEKKKENDEKLANDGDENKAKEKKNKGVSNPEIVAILAHELGHWKLNHVLKNIFITEINMFLCFACFGLLYQNPVVYSAFGFFNERPVFIGLILIFQYIFSPYNEILSFLMTCLSRRFEFQADAFAKQLNKASDLRSAVIKLNADNLSFPIYDRLYSAWYLSHPPLLERVQALGKLD</sequence>
<dbReference type="InterPro" id="IPR032456">
    <property type="entry name" value="Peptidase_M48_N"/>
</dbReference>
<feature type="binding site" evidence="8">
    <location>
        <position position="340"/>
    </location>
    <ligand>
        <name>Zn(2+)</name>
        <dbReference type="ChEBI" id="CHEBI:29105"/>
        <note>catalytic</note>
    </ligand>
</feature>
<dbReference type="InterPro" id="IPR027057">
    <property type="entry name" value="CAXX_Prtase_1"/>
</dbReference>
<feature type="domain" description="CAAX prenyl protease 1 N-terminal" evidence="12">
    <location>
        <begin position="45"/>
        <end position="229"/>
    </location>
</feature>
<keyword evidence="15" id="KW-1185">Reference proteome</keyword>
<dbReference type="GO" id="GO:0071586">
    <property type="term" value="P:CAAX-box protein processing"/>
    <property type="evidence" value="ECO:0007669"/>
    <property type="project" value="UniProtKB-UniRule"/>
</dbReference>
<feature type="compositionally biased region" description="Basic and acidic residues" evidence="10">
    <location>
        <begin position="295"/>
        <end position="317"/>
    </location>
</feature>
<evidence type="ECO:0000256" key="9">
    <source>
        <dbReference type="RuleBase" id="RU366005"/>
    </source>
</evidence>
<evidence type="ECO:0000256" key="8">
    <source>
        <dbReference type="PIRSR" id="PIRSR627057-2"/>
    </source>
</evidence>
<reference evidence="14" key="2">
    <citation type="submission" date="2018-11" db="EMBL/GenBank/DDBJ databases">
        <title>Trombidioid mite genomics.</title>
        <authorList>
            <person name="Dong X."/>
        </authorList>
    </citation>
    <scope>NUCLEOTIDE SEQUENCE</scope>
    <source>
        <strain evidence="14">UoL-WK</strain>
    </source>
</reference>
<evidence type="ECO:0000256" key="2">
    <source>
        <dbReference type="ARBA" id="ARBA00022723"/>
    </source>
</evidence>
<dbReference type="InterPro" id="IPR001915">
    <property type="entry name" value="Peptidase_M48"/>
</dbReference>
<evidence type="ECO:0000256" key="1">
    <source>
        <dbReference type="ARBA" id="ARBA00022670"/>
    </source>
</evidence>
<feature type="domain" description="Peptidase M48" evidence="11">
    <location>
        <begin position="233"/>
        <end position="472"/>
    </location>
</feature>
<comment type="cofactor">
    <cofactor evidence="8 9">
        <name>Zn(2+)</name>
        <dbReference type="ChEBI" id="CHEBI:29105"/>
    </cofactor>
    <text evidence="8 9">Binds 1 zinc ion per subunit.</text>
</comment>
<evidence type="ECO:0000313" key="13">
    <source>
        <dbReference type="EMBL" id="RWS17165.1"/>
    </source>
</evidence>
<comment type="function">
    <text evidence="9">Proteolytically removes the C-terminal three residues of farnesylated proteins.</text>
</comment>
<evidence type="ECO:0000259" key="11">
    <source>
        <dbReference type="Pfam" id="PF01435"/>
    </source>
</evidence>
<feature type="binding site" evidence="8">
    <location>
        <position position="416"/>
    </location>
    <ligand>
        <name>Zn(2+)</name>
        <dbReference type="ChEBI" id="CHEBI:29105"/>
        <note>catalytic</note>
    </ligand>
</feature>
<feature type="transmembrane region" description="Helical" evidence="9">
    <location>
        <begin position="22"/>
        <end position="41"/>
    </location>
</feature>
<evidence type="ECO:0000256" key="4">
    <source>
        <dbReference type="ARBA" id="ARBA00022833"/>
    </source>
</evidence>
<keyword evidence="2 8" id="KW-0479">Metal-binding</keyword>
<dbReference type="OrthoDB" id="360839at2759"/>
<dbReference type="CDD" id="cd07343">
    <property type="entry name" value="M48A_Zmpste24p_like"/>
    <property type="match status" value="1"/>
</dbReference>
<feature type="active site" description="Proton donor" evidence="7">
    <location>
        <position position="420"/>
    </location>
</feature>
<evidence type="ECO:0000313" key="14">
    <source>
        <dbReference type="EMBL" id="RWS17172.1"/>
    </source>
</evidence>